<proteinExistence type="predicted"/>
<keyword evidence="2" id="KW-1185">Reference proteome</keyword>
<dbReference type="Proteomes" id="UP000638918">
    <property type="component" value="Unassembled WGS sequence"/>
</dbReference>
<evidence type="ECO:0000313" key="2">
    <source>
        <dbReference type="Proteomes" id="UP000638918"/>
    </source>
</evidence>
<gene>
    <name evidence="1" type="ORF">H9656_04030</name>
</gene>
<reference evidence="1 2" key="1">
    <citation type="submission" date="2020-08" db="EMBL/GenBank/DDBJ databases">
        <title>A Genomic Blueprint of the Chicken Gut Microbiome.</title>
        <authorList>
            <person name="Gilroy R."/>
            <person name="Ravi A."/>
            <person name="Getino M."/>
            <person name="Pursley I."/>
            <person name="Horton D.L."/>
            <person name="Alikhan N.-F."/>
            <person name="Baker D."/>
            <person name="Gharbi K."/>
            <person name="Hall N."/>
            <person name="Watson M."/>
            <person name="Adriaenssens E.M."/>
            <person name="Foster-Nyarko E."/>
            <person name="Jarju S."/>
            <person name="Secka A."/>
            <person name="Antonio M."/>
            <person name="Oren A."/>
            <person name="Chaudhuri R."/>
            <person name="La Ragione R.M."/>
            <person name="Hildebrand F."/>
            <person name="Pallen M.J."/>
        </authorList>
    </citation>
    <scope>NUCLEOTIDE SEQUENCE [LARGE SCALE GENOMIC DNA]</scope>
    <source>
        <strain evidence="1 2">Sa3CVA3</strain>
    </source>
</reference>
<evidence type="ECO:0000313" key="1">
    <source>
        <dbReference type="EMBL" id="MBD7940547.1"/>
    </source>
</evidence>
<name>A0ABR8QYD9_9CAUL</name>
<dbReference type="EMBL" id="JACSQU010000001">
    <property type="protein sequence ID" value="MBD7940547.1"/>
    <property type="molecule type" value="Genomic_DNA"/>
</dbReference>
<comment type="caution">
    <text evidence="1">The sequence shown here is derived from an EMBL/GenBank/DDBJ whole genome shotgun (WGS) entry which is preliminary data.</text>
</comment>
<protein>
    <submittedName>
        <fullName evidence="1">Uncharacterized protein</fullName>
    </submittedName>
</protein>
<accession>A0ABR8QYD9</accession>
<dbReference type="RefSeq" id="WP_191742955.1">
    <property type="nucleotide sequence ID" value="NZ_JACSQU010000001.1"/>
</dbReference>
<organism evidence="1 2">
    <name type="scientific">Brevundimonas guildfordensis</name>
    <dbReference type="NCBI Taxonomy" id="2762241"/>
    <lineage>
        <taxon>Bacteria</taxon>
        <taxon>Pseudomonadati</taxon>
        <taxon>Pseudomonadota</taxon>
        <taxon>Alphaproteobacteria</taxon>
        <taxon>Caulobacterales</taxon>
        <taxon>Caulobacteraceae</taxon>
        <taxon>Brevundimonas</taxon>
    </lineage>
</organism>
<sequence length="149" mass="15533">MLLGVVLAWAIAAMQDAPRFTLTPEFGDALAAEVFRLDPDRAEEQVRALLGDASDDAAGDGGKAAPEVQGAVLIQSAGLLSVAYRDGSLPDGPLILFAGPDAEHAPDAACRLTRRPEGMVDNSERATEWCLGFVLKVAPTLVIPPAPVS</sequence>